<evidence type="ECO:0000313" key="2">
    <source>
        <dbReference type="Proteomes" id="UP000593567"/>
    </source>
</evidence>
<accession>A0A7J7KQ74</accession>
<organism evidence="1 2">
    <name type="scientific">Bugula neritina</name>
    <name type="common">Brown bryozoan</name>
    <name type="synonym">Sertularia neritina</name>
    <dbReference type="NCBI Taxonomy" id="10212"/>
    <lineage>
        <taxon>Eukaryota</taxon>
        <taxon>Metazoa</taxon>
        <taxon>Spiralia</taxon>
        <taxon>Lophotrochozoa</taxon>
        <taxon>Bryozoa</taxon>
        <taxon>Gymnolaemata</taxon>
        <taxon>Cheilostomatida</taxon>
        <taxon>Flustrina</taxon>
        <taxon>Buguloidea</taxon>
        <taxon>Bugulidae</taxon>
        <taxon>Bugula</taxon>
    </lineage>
</organism>
<gene>
    <name evidence="1" type="ORF">EB796_001344</name>
</gene>
<protein>
    <submittedName>
        <fullName evidence="1">Uncharacterized protein</fullName>
    </submittedName>
</protein>
<dbReference type="EMBL" id="VXIV02000155">
    <property type="protein sequence ID" value="KAF6040341.1"/>
    <property type="molecule type" value="Genomic_DNA"/>
</dbReference>
<dbReference type="AlphaFoldDB" id="A0A7J7KQ74"/>
<keyword evidence="2" id="KW-1185">Reference proteome</keyword>
<name>A0A7J7KQ74_BUGNE</name>
<evidence type="ECO:0000313" key="1">
    <source>
        <dbReference type="EMBL" id="KAF6040341.1"/>
    </source>
</evidence>
<dbReference type="Proteomes" id="UP000593567">
    <property type="component" value="Unassembled WGS sequence"/>
</dbReference>
<sequence length="123" mass="14188">MFQLYDSTSSDYHYLDRRPRERLETLMNNFDIYLLATEVSLVKSCDSNRASIKHTLLVDTVYDSTSSDCHYLDRRPTERLATLMNNFDIYLLATEVSLGKSCDNNRASNKHTLPSDTVCPRLV</sequence>
<comment type="caution">
    <text evidence="1">The sequence shown here is derived from an EMBL/GenBank/DDBJ whole genome shotgun (WGS) entry which is preliminary data.</text>
</comment>
<proteinExistence type="predicted"/>
<reference evidence="1" key="1">
    <citation type="submission" date="2020-06" db="EMBL/GenBank/DDBJ databases">
        <title>Draft genome of Bugula neritina, a colonial animal packing powerful symbionts and potential medicines.</title>
        <authorList>
            <person name="Rayko M."/>
        </authorList>
    </citation>
    <scope>NUCLEOTIDE SEQUENCE [LARGE SCALE GENOMIC DNA]</scope>
    <source>
        <strain evidence="1">Kwan_BN1</strain>
    </source>
</reference>